<comment type="caution">
    <text evidence="2">The sequence shown here is derived from an EMBL/GenBank/DDBJ whole genome shotgun (WGS) entry which is preliminary data.</text>
</comment>
<gene>
    <name evidence="2" type="ORF">N7449_008785</name>
</gene>
<protein>
    <submittedName>
        <fullName evidence="2">Uncharacterized protein</fullName>
    </submittedName>
</protein>
<accession>A0A9W9J8X1</accession>
<dbReference type="Proteomes" id="UP001150942">
    <property type="component" value="Unassembled WGS sequence"/>
</dbReference>
<reference evidence="2" key="1">
    <citation type="submission" date="2022-11" db="EMBL/GenBank/DDBJ databases">
        <authorList>
            <person name="Petersen C."/>
        </authorList>
    </citation>
    <scope>NUCLEOTIDE SEQUENCE</scope>
    <source>
        <strain evidence="2">IBT 20477</strain>
    </source>
</reference>
<dbReference type="EMBL" id="JAPQKQ010000006">
    <property type="protein sequence ID" value="KAJ5192643.1"/>
    <property type="molecule type" value="Genomic_DNA"/>
</dbReference>
<keyword evidence="1" id="KW-0812">Transmembrane</keyword>
<evidence type="ECO:0000256" key="1">
    <source>
        <dbReference type="SAM" id="Phobius"/>
    </source>
</evidence>
<organism evidence="2 3">
    <name type="scientific">Penicillium cf. viridicatum</name>
    <dbReference type="NCBI Taxonomy" id="2972119"/>
    <lineage>
        <taxon>Eukaryota</taxon>
        <taxon>Fungi</taxon>
        <taxon>Dikarya</taxon>
        <taxon>Ascomycota</taxon>
        <taxon>Pezizomycotina</taxon>
        <taxon>Eurotiomycetes</taxon>
        <taxon>Eurotiomycetidae</taxon>
        <taxon>Eurotiales</taxon>
        <taxon>Aspergillaceae</taxon>
        <taxon>Penicillium</taxon>
    </lineage>
</organism>
<dbReference type="AlphaFoldDB" id="A0A9W9J8X1"/>
<name>A0A9W9J8X1_9EURO</name>
<evidence type="ECO:0000313" key="2">
    <source>
        <dbReference type="EMBL" id="KAJ5192643.1"/>
    </source>
</evidence>
<keyword evidence="3" id="KW-1185">Reference proteome</keyword>
<dbReference type="OrthoDB" id="5428890at2759"/>
<proteinExistence type="predicted"/>
<sequence>MSSPVFSPSVSVVQPATSARTDLENLIPAVWNLPQEERVEEPSEALLDYYNGQLVLIEAYRLKLQINEELIGFIDFVKANVNYTKSKLIQAVETHYAEIGPAIPAIAVAVHLWLFISIEDWDDKRTLEQYIQSGFQKVSGFSDAPSFLLTFNIDNLRKVGGFQIAWTERLEDHLSLSLEDEHKELKIFHLSSFLDLYRHSKDRPIFPPGFLEETARTLSLLIPRSNLKCQRWIQKCRRKAAIDLEAGQLPPTSRDIASFPFWSRQLLELREEYDRTEPTTLRQWVVDKRKPNQRYTFWIAVIALFLALLFGLIQSVTGIIQAMH</sequence>
<evidence type="ECO:0000313" key="3">
    <source>
        <dbReference type="Proteomes" id="UP001150942"/>
    </source>
</evidence>
<keyword evidence="1" id="KW-0472">Membrane</keyword>
<reference evidence="2" key="2">
    <citation type="journal article" date="2023" name="IMA Fungus">
        <title>Comparative genomic study of the Penicillium genus elucidates a diverse pangenome and 15 lateral gene transfer events.</title>
        <authorList>
            <person name="Petersen C."/>
            <person name="Sorensen T."/>
            <person name="Nielsen M.R."/>
            <person name="Sondergaard T.E."/>
            <person name="Sorensen J.L."/>
            <person name="Fitzpatrick D.A."/>
            <person name="Frisvad J.C."/>
            <person name="Nielsen K.L."/>
        </authorList>
    </citation>
    <scope>NUCLEOTIDE SEQUENCE</scope>
    <source>
        <strain evidence="2">IBT 20477</strain>
    </source>
</reference>
<keyword evidence="1" id="KW-1133">Transmembrane helix</keyword>
<feature type="transmembrane region" description="Helical" evidence="1">
    <location>
        <begin position="295"/>
        <end position="320"/>
    </location>
</feature>